<evidence type="ECO:0000256" key="8">
    <source>
        <dbReference type="SAM" id="Phobius"/>
    </source>
</evidence>
<dbReference type="WBParaSite" id="L893_g32262.t1">
    <property type="protein sequence ID" value="L893_g32262.t1"/>
    <property type="gene ID" value="L893_g32262"/>
</dbReference>
<dbReference type="GO" id="GO:0016323">
    <property type="term" value="C:basolateral plasma membrane"/>
    <property type="evidence" value="ECO:0007669"/>
    <property type="project" value="TreeGrafter"/>
</dbReference>
<keyword evidence="6 8" id="KW-0472">Membrane</keyword>
<comment type="subcellular location">
    <subcellularLocation>
        <location evidence="1">Membrane</location>
        <topology evidence="1">Multi-pass membrane protein</topology>
    </subcellularLocation>
</comment>
<evidence type="ECO:0000256" key="4">
    <source>
        <dbReference type="ARBA" id="ARBA00022692"/>
    </source>
</evidence>
<evidence type="ECO:0000256" key="5">
    <source>
        <dbReference type="ARBA" id="ARBA00022989"/>
    </source>
</evidence>
<dbReference type="Proteomes" id="UP000095287">
    <property type="component" value="Unplaced"/>
</dbReference>
<proteinExistence type="inferred from homology"/>
<evidence type="ECO:0000313" key="9">
    <source>
        <dbReference type="Proteomes" id="UP000095287"/>
    </source>
</evidence>
<dbReference type="InterPro" id="IPR000425">
    <property type="entry name" value="MIP"/>
</dbReference>
<dbReference type="InterPro" id="IPR023271">
    <property type="entry name" value="Aquaporin-like"/>
</dbReference>
<protein>
    <submittedName>
        <fullName evidence="10">Aquaporin</fullName>
    </submittedName>
</protein>
<dbReference type="GO" id="GO:0015254">
    <property type="term" value="F:glycerol channel activity"/>
    <property type="evidence" value="ECO:0007669"/>
    <property type="project" value="TreeGrafter"/>
</dbReference>
<keyword evidence="4 8" id="KW-0812">Transmembrane</keyword>
<evidence type="ECO:0000256" key="6">
    <source>
        <dbReference type="ARBA" id="ARBA00023136"/>
    </source>
</evidence>
<dbReference type="AlphaFoldDB" id="A0A1I8A2Q2"/>
<feature type="transmembrane region" description="Helical" evidence="8">
    <location>
        <begin position="45"/>
        <end position="64"/>
    </location>
</feature>
<dbReference type="InterPro" id="IPR050363">
    <property type="entry name" value="MIP/Aquaporin"/>
</dbReference>
<comment type="function">
    <text evidence="7">Aquaglyceroporin that may modulate the water content and osmolytes during anhydrobiosis.</text>
</comment>
<sequence length="106" mass="11605">MLCVVGMSLANAGTGMNPARDLAPRIFTYIAGYGIEVFSYRNYTWFWIPIVCPMIGAIVGAWAYQLCIGIHLADDESEKTPILPISSNTSQSSVEEKVFTGIRVQA</sequence>
<dbReference type="PANTHER" id="PTHR43829:SF9">
    <property type="entry name" value="AQUAPORIN-9"/>
    <property type="match status" value="1"/>
</dbReference>
<keyword evidence="5 8" id="KW-1133">Transmembrane helix</keyword>
<comment type="similarity">
    <text evidence="2">Belongs to the MIP/aquaporin (TC 1.A.8) family.</text>
</comment>
<evidence type="ECO:0000256" key="3">
    <source>
        <dbReference type="ARBA" id="ARBA00022448"/>
    </source>
</evidence>
<evidence type="ECO:0000313" key="10">
    <source>
        <dbReference type="WBParaSite" id="L893_g32262.t1"/>
    </source>
</evidence>
<evidence type="ECO:0000256" key="2">
    <source>
        <dbReference type="ARBA" id="ARBA00006175"/>
    </source>
</evidence>
<dbReference type="Pfam" id="PF00230">
    <property type="entry name" value="MIP"/>
    <property type="match status" value="1"/>
</dbReference>
<reference evidence="10" key="1">
    <citation type="submission" date="2016-11" db="UniProtKB">
        <authorList>
            <consortium name="WormBaseParasite"/>
        </authorList>
    </citation>
    <scope>IDENTIFICATION</scope>
</reference>
<accession>A0A1I8A2Q2</accession>
<dbReference type="Gene3D" id="1.20.1080.10">
    <property type="entry name" value="Glycerol uptake facilitator protein"/>
    <property type="match status" value="1"/>
</dbReference>
<keyword evidence="3" id="KW-0813">Transport</keyword>
<dbReference type="SUPFAM" id="SSF81338">
    <property type="entry name" value="Aquaporin-like"/>
    <property type="match status" value="1"/>
</dbReference>
<evidence type="ECO:0000256" key="1">
    <source>
        <dbReference type="ARBA" id="ARBA00004141"/>
    </source>
</evidence>
<evidence type="ECO:0000256" key="7">
    <source>
        <dbReference type="ARBA" id="ARBA00045280"/>
    </source>
</evidence>
<dbReference type="PANTHER" id="PTHR43829">
    <property type="entry name" value="AQUAPORIN OR AQUAGLYCEROPORIN RELATED"/>
    <property type="match status" value="1"/>
</dbReference>
<name>A0A1I8A2Q2_9BILA</name>
<dbReference type="GO" id="GO:0015250">
    <property type="term" value="F:water channel activity"/>
    <property type="evidence" value="ECO:0007669"/>
    <property type="project" value="TreeGrafter"/>
</dbReference>
<organism evidence="9 10">
    <name type="scientific">Steinernema glaseri</name>
    <dbReference type="NCBI Taxonomy" id="37863"/>
    <lineage>
        <taxon>Eukaryota</taxon>
        <taxon>Metazoa</taxon>
        <taxon>Ecdysozoa</taxon>
        <taxon>Nematoda</taxon>
        <taxon>Chromadorea</taxon>
        <taxon>Rhabditida</taxon>
        <taxon>Tylenchina</taxon>
        <taxon>Panagrolaimomorpha</taxon>
        <taxon>Strongyloidoidea</taxon>
        <taxon>Steinernematidae</taxon>
        <taxon>Steinernema</taxon>
    </lineage>
</organism>
<keyword evidence="9" id="KW-1185">Reference proteome</keyword>